<dbReference type="PROSITE" id="PS50893">
    <property type="entry name" value="ABC_TRANSPORTER_2"/>
    <property type="match status" value="1"/>
</dbReference>
<dbReference type="InterPro" id="IPR003593">
    <property type="entry name" value="AAA+_ATPase"/>
</dbReference>
<feature type="non-terminal residue" evidence="5">
    <location>
        <position position="677"/>
    </location>
</feature>
<dbReference type="SMART" id="SM00382">
    <property type="entry name" value="AAA"/>
    <property type="match status" value="1"/>
</dbReference>
<keyword evidence="6" id="KW-1185">Reference proteome</keyword>
<protein>
    <recommendedName>
        <fullName evidence="4">ABC transporter domain-containing protein</fullName>
    </recommendedName>
</protein>
<keyword evidence="3" id="KW-0472">Membrane</keyword>
<evidence type="ECO:0000259" key="4">
    <source>
        <dbReference type="PROSITE" id="PS50893"/>
    </source>
</evidence>
<feature type="domain" description="ABC transporter" evidence="4">
    <location>
        <begin position="396"/>
        <end position="665"/>
    </location>
</feature>
<dbReference type="InterPro" id="IPR027417">
    <property type="entry name" value="P-loop_NTPase"/>
</dbReference>
<evidence type="ECO:0000313" key="6">
    <source>
        <dbReference type="Proteomes" id="UP001140091"/>
    </source>
</evidence>
<dbReference type="InterPro" id="IPR003439">
    <property type="entry name" value="ABC_transporter-like_ATP-bd"/>
</dbReference>
<keyword evidence="3" id="KW-0812">Transmembrane</keyword>
<dbReference type="OrthoDB" id="6500128at2759"/>
<dbReference type="Proteomes" id="UP001140091">
    <property type="component" value="Unassembled WGS sequence"/>
</dbReference>
<sequence>MTVASEKKDGPSEPNKFDDVVIESHQLGVWRLLLASNKRMGPCRYYEEFQTSMPYMIRLFSDVYTTAPRLFVPFVLFRIWGGFEEALFMHMTTRILRTIESGLIRGQPFVQEVLWALGLRVLCAALIAYMGWVSDKLLKRLRNQITSHFDLYLMQARLRMDIPASLNAENKIEISGDDAWGAFEDILEYCTSVIELLSQIFVIYGQARLTGGLGFVLVCLVSPLYYELTICYAYVNNDAYLRIEALKSLASGTFREDILGNDLGAWIMEQYKVAREKIGDASDEHPFTQFGTGEGLNAPLKRIMGTVLADLPMAYCGFNAAFFPSRFSLASIAIMQSLSSNLRTSLEILLYRGERFRKSLDSIKKVYSVSTIQNKVDGGQTPYPPSEKTASEGMAFELRNLSFSYPGSKKTTGALDSINLKIPGGSVVVLVGSNGSGKSTIVRILSRLFAPTSGDFLIDGRPAEDYDLVDLRRASTLLSQDNSIYPLSFAENIGLGCLDLAGDMEMIEKAAEQGGAAGFISKLDTAYSTVLNPGCGIVSMNLQGNADHPLQKEVDKLPKETKISGGETQRLVAARSFMRLSSGKVKFIAVDEPSSALDAEGELQLFNRLLEAREGKTMVFVTHRFGHLTKYADMIICMKDGKIEETGSHDELMKKEGEYAKLYNIQANAFTEAGKRP</sequence>
<dbReference type="SUPFAM" id="SSF52540">
    <property type="entry name" value="P-loop containing nucleoside triphosphate hydrolases"/>
    <property type="match status" value="1"/>
</dbReference>
<evidence type="ECO:0000256" key="2">
    <source>
        <dbReference type="ARBA" id="ARBA00022840"/>
    </source>
</evidence>
<organism evidence="5 6">
    <name type="scientific">Candolleomyces eurysporus</name>
    <dbReference type="NCBI Taxonomy" id="2828524"/>
    <lineage>
        <taxon>Eukaryota</taxon>
        <taxon>Fungi</taxon>
        <taxon>Dikarya</taxon>
        <taxon>Basidiomycota</taxon>
        <taxon>Agaricomycotina</taxon>
        <taxon>Agaricomycetes</taxon>
        <taxon>Agaricomycetidae</taxon>
        <taxon>Agaricales</taxon>
        <taxon>Agaricineae</taxon>
        <taxon>Psathyrellaceae</taxon>
        <taxon>Candolleomyces</taxon>
    </lineage>
</organism>
<evidence type="ECO:0000313" key="5">
    <source>
        <dbReference type="EMBL" id="KAJ2934277.1"/>
    </source>
</evidence>
<name>A0A9W8JGQ7_9AGAR</name>
<feature type="transmembrane region" description="Helical" evidence="3">
    <location>
        <begin position="113"/>
        <end position="132"/>
    </location>
</feature>
<accession>A0A9W8JGQ7</accession>
<dbReference type="Gene3D" id="3.40.50.300">
    <property type="entry name" value="P-loop containing nucleotide triphosphate hydrolases"/>
    <property type="match status" value="1"/>
</dbReference>
<evidence type="ECO:0000256" key="3">
    <source>
        <dbReference type="SAM" id="Phobius"/>
    </source>
</evidence>
<keyword evidence="1" id="KW-0547">Nucleotide-binding</keyword>
<dbReference type="InterPro" id="IPR039421">
    <property type="entry name" value="Type_1_exporter"/>
</dbReference>
<dbReference type="PANTHER" id="PTHR43394">
    <property type="entry name" value="ATP-DEPENDENT PERMEASE MDL1, MITOCHONDRIAL"/>
    <property type="match status" value="1"/>
</dbReference>
<keyword evidence="2" id="KW-0067">ATP-binding</keyword>
<dbReference type="GO" id="GO:0005524">
    <property type="term" value="F:ATP binding"/>
    <property type="evidence" value="ECO:0007669"/>
    <property type="project" value="UniProtKB-KW"/>
</dbReference>
<reference evidence="5" key="1">
    <citation type="submission" date="2022-06" db="EMBL/GenBank/DDBJ databases">
        <title>Genome Sequence of Candolleomyces eurysporus.</title>
        <authorList>
            <person name="Buettner E."/>
        </authorList>
    </citation>
    <scope>NUCLEOTIDE SEQUENCE</scope>
    <source>
        <strain evidence="5">VTCC 930004</strain>
    </source>
</reference>
<dbReference type="EMBL" id="JANBPK010000721">
    <property type="protein sequence ID" value="KAJ2934277.1"/>
    <property type="molecule type" value="Genomic_DNA"/>
</dbReference>
<dbReference type="GO" id="GO:0015421">
    <property type="term" value="F:ABC-type oligopeptide transporter activity"/>
    <property type="evidence" value="ECO:0007669"/>
    <property type="project" value="TreeGrafter"/>
</dbReference>
<gene>
    <name evidence="5" type="ORF">H1R20_g2819</name>
</gene>
<dbReference type="Pfam" id="PF00005">
    <property type="entry name" value="ABC_tran"/>
    <property type="match status" value="1"/>
</dbReference>
<evidence type="ECO:0000256" key="1">
    <source>
        <dbReference type="ARBA" id="ARBA00022741"/>
    </source>
</evidence>
<dbReference type="GO" id="GO:0016887">
    <property type="term" value="F:ATP hydrolysis activity"/>
    <property type="evidence" value="ECO:0007669"/>
    <property type="project" value="InterPro"/>
</dbReference>
<keyword evidence="3" id="KW-1133">Transmembrane helix</keyword>
<proteinExistence type="predicted"/>
<comment type="caution">
    <text evidence="5">The sequence shown here is derived from an EMBL/GenBank/DDBJ whole genome shotgun (WGS) entry which is preliminary data.</text>
</comment>
<dbReference type="PANTHER" id="PTHR43394:SF1">
    <property type="entry name" value="ATP-BINDING CASSETTE SUB-FAMILY B MEMBER 10, MITOCHONDRIAL"/>
    <property type="match status" value="1"/>
</dbReference>
<dbReference type="AlphaFoldDB" id="A0A9W8JGQ7"/>